<dbReference type="InterPro" id="IPR000132">
    <property type="entry name" value="Nitrilase/CN_hydratase_CS"/>
</dbReference>
<dbReference type="Gene3D" id="3.60.110.10">
    <property type="entry name" value="Carbon-nitrogen hydrolase"/>
    <property type="match status" value="1"/>
</dbReference>
<dbReference type="SUPFAM" id="SSF56317">
    <property type="entry name" value="Carbon-nitrogen hydrolase"/>
    <property type="match status" value="1"/>
</dbReference>
<evidence type="ECO:0000256" key="1">
    <source>
        <dbReference type="ARBA" id="ARBA00008129"/>
    </source>
</evidence>
<dbReference type="AlphaFoldDB" id="Q6RWK9"/>
<evidence type="ECO:0000313" key="3">
    <source>
        <dbReference type="EMBL" id="AAR97440.1"/>
    </source>
</evidence>
<evidence type="ECO:0000259" key="2">
    <source>
        <dbReference type="PROSITE" id="PS50263"/>
    </source>
</evidence>
<sequence length="311" mass="34179">MIKVAIAQVAPVVLDKARTIEKAVGIIRAAAQEGIELLVFPETFIPTYPAWVWRLRPGTDYGLSEELHALLLDNSVDMESKDLEPLQAVAAETSMTVVIGMNERDGRFSRGTIYNALVVIGPGGTILNRHRKLMPTNPERMVWGMGDASGLKVVEMSYGRLGGLICWENFMPLARYGLYAQGVEIYVAPTYDQGDGWVGSMQHIAREGRCWVLSAGTLLRGSDFLPDFPGKTELYPDDQEWVNPGGSVIVAPGGEIVAGPMYRDEGLLVCELDATLSVRGKRSLDVAGHYSRPDLFELEIDGDPLEPIEWD</sequence>
<organism evidence="3">
    <name type="scientific">uncultured organism</name>
    <dbReference type="NCBI Taxonomy" id="155900"/>
    <lineage>
        <taxon>unclassified sequences</taxon>
        <taxon>environmental samples</taxon>
    </lineage>
</organism>
<protein>
    <submittedName>
        <fullName evidence="3">Nitrilase</fullName>
        <ecNumber evidence="3">3.5.5.7</ecNumber>
    </submittedName>
</protein>
<dbReference type="Pfam" id="PF00795">
    <property type="entry name" value="CN_hydrolase"/>
    <property type="match status" value="1"/>
</dbReference>
<dbReference type="PANTHER" id="PTHR46044">
    <property type="entry name" value="NITRILASE"/>
    <property type="match status" value="1"/>
</dbReference>
<dbReference type="InterPro" id="IPR003010">
    <property type="entry name" value="C-N_Hydrolase"/>
</dbReference>
<keyword evidence="3" id="KW-0378">Hydrolase</keyword>
<gene>
    <name evidence="3" type="ORF">BD7616</name>
</gene>
<proteinExistence type="inferred from homology"/>
<name>Q6RWK9_9ZZZZ</name>
<dbReference type="EMBL" id="AY487493">
    <property type="protein sequence ID" value="AAR97440.1"/>
    <property type="molecule type" value="Genomic_DNA"/>
</dbReference>
<dbReference type="InterPro" id="IPR036526">
    <property type="entry name" value="C-N_Hydrolase_sf"/>
</dbReference>
<feature type="domain" description="CN hydrolase" evidence="2">
    <location>
        <begin position="2"/>
        <end position="274"/>
    </location>
</feature>
<accession>Q6RWK9</accession>
<dbReference type="EC" id="3.5.5.7" evidence="3"/>
<comment type="similarity">
    <text evidence="1">Belongs to the carbon-nitrogen hydrolase superfamily. Nitrilase family.</text>
</comment>
<dbReference type="PROSITE" id="PS50263">
    <property type="entry name" value="CN_HYDROLASE"/>
    <property type="match status" value="1"/>
</dbReference>
<reference evidence="3" key="1">
    <citation type="journal article" date="2004" name="Appl. Environ. Microbiol.">
        <title>Exploring nitrilase sequence space for enantioselective catalysis.</title>
        <authorList>
            <person name="Robertson D.E."/>
            <person name="Chaplin J.A."/>
            <person name="DeSantis G."/>
            <person name="Podar M."/>
            <person name="Madden M."/>
            <person name="Chi E."/>
            <person name="Richardson T."/>
            <person name="Milan A."/>
            <person name="Miller M."/>
            <person name="Weiner D.P."/>
            <person name="Wong K."/>
            <person name="McQuaid J."/>
            <person name="Farwell B."/>
            <person name="Preston L.A."/>
            <person name="Tan X."/>
            <person name="Snead M.A."/>
            <person name="Keller M."/>
            <person name="Mathur E."/>
            <person name="Kretz P.L."/>
            <person name="Burk M.J."/>
            <person name="Short J.M."/>
        </authorList>
    </citation>
    <scope>NUCLEOTIDE SEQUENCE</scope>
</reference>
<dbReference type="CDD" id="cd07564">
    <property type="entry name" value="nitrilases_CHs"/>
    <property type="match status" value="1"/>
</dbReference>
<dbReference type="InterPro" id="IPR044149">
    <property type="entry name" value="Nitrilases_CHs"/>
</dbReference>
<dbReference type="GO" id="GO:0018762">
    <property type="term" value="F:aliphatic nitrilase activity"/>
    <property type="evidence" value="ECO:0007669"/>
    <property type="project" value="UniProtKB-EC"/>
</dbReference>
<dbReference type="PROSITE" id="PS00921">
    <property type="entry name" value="NITRIL_CHT_2"/>
    <property type="match status" value="1"/>
</dbReference>
<dbReference type="PANTHER" id="PTHR46044:SF1">
    <property type="entry name" value="CN HYDROLASE DOMAIN-CONTAINING PROTEIN"/>
    <property type="match status" value="1"/>
</dbReference>